<feature type="region of interest" description="Disordered" evidence="12">
    <location>
        <begin position="429"/>
        <end position="452"/>
    </location>
</feature>
<dbReference type="STRING" id="1385519.N801_16955"/>
<feature type="transmembrane region" description="Helical" evidence="11">
    <location>
        <begin position="354"/>
        <end position="380"/>
    </location>
</feature>
<name>A0A0A0JWR9_9MICO</name>
<comment type="similarity">
    <text evidence="11">Belongs to the NhaA Na(+)/H(+) (TC 2.A.33) antiporter family.</text>
</comment>
<sequence>MSAPTPSKDRLFRRPSWTENQTVTRALRTETVGGAILLVAAVAALVWANSPWREAYAGLRDTSVGYEPWHLELTLGHWAADGLLAIFFFVAGLELKREFLVGDLRTPAKAAVPVIAAIAGVVVPAAFFVVTVLAAGGSSSDLRGWAIPTATDIAFALAVLAVIGSHLPSGLRAFLLTLAVVDDLIAITIIALFYTEGLEVVPLLLALLPLGVFAFLVQRRIVVVWLLVPLALTTWTLVHASGIHATVAGVLLGLVVPVKPRAKVPRISTLPAEVDVAHRFEHRLRPLSAGFAVPVFAFFASGVTVIGGGLGEALRDPVAIGIVLALVLGKLVGVLGSTFVMAKFTRAELDDDLAWSDVVGLSLLTGIGFTVSLLVGELAFGPGSDRDEHAKLAIIVGSVVAAVLASAVLRRRNAVYRRIHLEDQVDHDADGVPDAFEERGARTGHIEPGPTG</sequence>
<evidence type="ECO:0000313" key="13">
    <source>
        <dbReference type="EMBL" id="KGN40006.1"/>
    </source>
</evidence>
<feature type="transmembrane region" description="Helical" evidence="11">
    <location>
        <begin position="223"/>
        <end position="256"/>
    </location>
</feature>
<keyword evidence="14" id="KW-1185">Reference proteome</keyword>
<dbReference type="GO" id="GO:0015385">
    <property type="term" value="F:sodium:proton antiporter activity"/>
    <property type="evidence" value="ECO:0007669"/>
    <property type="project" value="UniProtKB-UniRule"/>
</dbReference>
<dbReference type="eggNOG" id="COG3004">
    <property type="taxonomic scope" value="Bacteria"/>
</dbReference>
<dbReference type="RefSeq" id="WP_035939889.1">
    <property type="nucleotide sequence ID" value="NZ_AVPL01000058.1"/>
</dbReference>
<accession>A0A0A0JWR9</accession>
<dbReference type="GO" id="GO:0006885">
    <property type="term" value="P:regulation of pH"/>
    <property type="evidence" value="ECO:0007669"/>
    <property type="project" value="UniProtKB-UniRule"/>
</dbReference>
<keyword evidence="8 11" id="KW-0406">Ion transport</keyword>
<keyword evidence="7 11" id="KW-0915">Sodium</keyword>
<dbReference type="Pfam" id="PF06965">
    <property type="entry name" value="Na_H_antiport_1"/>
    <property type="match status" value="1"/>
</dbReference>
<organism evidence="13 14">
    <name type="scientific">Knoellia aerolata DSM 18566</name>
    <dbReference type="NCBI Taxonomy" id="1385519"/>
    <lineage>
        <taxon>Bacteria</taxon>
        <taxon>Bacillati</taxon>
        <taxon>Actinomycetota</taxon>
        <taxon>Actinomycetes</taxon>
        <taxon>Micrococcales</taxon>
        <taxon>Intrasporangiaceae</taxon>
        <taxon>Knoellia</taxon>
    </lineage>
</organism>
<comment type="caution">
    <text evidence="13">The sequence shown here is derived from an EMBL/GenBank/DDBJ whole genome shotgun (WGS) entry which is preliminary data.</text>
</comment>
<reference evidence="13 14" key="1">
    <citation type="submission" date="2013-08" db="EMBL/GenBank/DDBJ databases">
        <title>The genome sequence of Knoellia aerolata.</title>
        <authorList>
            <person name="Zhu W."/>
            <person name="Wang G."/>
        </authorList>
    </citation>
    <scope>NUCLEOTIDE SEQUENCE [LARGE SCALE GENOMIC DNA]</scope>
    <source>
        <strain evidence="13 14">DSM 18566</strain>
    </source>
</reference>
<feature type="transmembrane region" description="Helical" evidence="11">
    <location>
        <begin position="31"/>
        <end position="48"/>
    </location>
</feature>
<keyword evidence="10 11" id="KW-0739">Sodium transport</keyword>
<dbReference type="GO" id="GO:0005886">
    <property type="term" value="C:plasma membrane"/>
    <property type="evidence" value="ECO:0007669"/>
    <property type="project" value="UniProtKB-SubCell"/>
</dbReference>
<feature type="transmembrane region" description="Helical" evidence="11">
    <location>
        <begin position="145"/>
        <end position="167"/>
    </location>
</feature>
<feature type="transmembrane region" description="Helical" evidence="11">
    <location>
        <begin position="287"/>
        <end position="306"/>
    </location>
</feature>
<keyword evidence="4 11" id="KW-1003">Cell membrane</keyword>
<evidence type="ECO:0000256" key="5">
    <source>
        <dbReference type="ARBA" id="ARBA00022692"/>
    </source>
</evidence>
<evidence type="ECO:0000256" key="4">
    <source>
        <dbReference type="ARBA" id="ARBA00022475"/>
    </source>
</evidence>
<evidence type="ECO:0000256" key="12">
    <source>
        <dbReference type="SAM" id="MobiDB-lite"/>
    </source>
</evidence>
<dbReference type="Proteomes" id="UP000030013">
    <property type="component" value="Unassembled WGS sequence"/>
</dbReference>
<dbReference type="HAMAP" id="MF_01844">
    <property type="entry name" value="NhaA"/>
    <property type="match status" value="1"/>
</dbReference>
<evidence type="ECO:0000256" key="10">
    <source>
        <dbReference type="ARBA" id="ARBA00023201"/>
    </source>
</evidence>
<feature type="transmembrane region" description="Helical" evidence="11">
    <location>
        <begin position="173"/>
        <end position="193"/>
    </location>
</feature>
<evidence type="ECO:0000256" key="7">
    <source>
        <dbReference type="ARBA" id="ARBA00023053"/>
    </source>
</evidence>
<feature type="transmembrane region" description="Helical" evidence="11">
    <location>
        <begin position="318"/>
        <end position="342"/>
    </location>
</feature>
<dbReference type="InterPro" id="IPR023171">
    <property type="entry name" value="Na/H_antiporter_dom_sf"/>
</dbReference>
<dbReference type="InterPro" id="IPR004670">
    <property type="entry name" value="NhaA"/>
</dbReference>
<dbReference type="OrthoDB" id="9808135at2"/>
<dbReference type="EMBL" id="AVPL01000058">
    <property type="protein sequence ID" value="KGN40006.1"/>
    <property type="molecule type" value="Genomic_DNA"/>
</dbReference>
<dbReference type="NCBIfam" id="TIGR00773">
    <property type="entry name" value="NhaA"/>
    <property type="match status" value="1"/>
</dbReference>
<comment type="function">
    <text evidence="11">Na(+)/H(+) antiporter that extrudes sodium in exchange for external protons.</text>
</comment>
<feature type="transmembrane region" description="Helical" evidence="11">
    <location>
        <begin position="392"/>
        <end position="409"/>
    </location>
</feature>
<keyword evidence="6 11" id="KW-1133">Transmembrane helix</keyword>
<proteinExistence type="inferred from homology"/>
<evidence type="ECO:0000256" key="1">
    <source>
        <dbReference type="ARBA" id="ARBA00004429"/>
    </source>
</evidence>
<dbReference type="Gene3D" id="1.20.1530.10">
    <property type="entry name" value="Na+/H+ antiporter like domain"/>
    <property type="match status" value="1"/>
</dbReference>
<evidence type="ECO:0000256" key="3">
    <source>
        <dbReference type="ARBA" id="ARBA00022449"/>
    </source>
</evidence>
<protein>
    <recommendedName>
        <fullName evidence="11">Na(+)/H(+) antiporter NhaA</fullName>
    </recommendedName>
    <alternativeName>
        <fullName evidence="11">Sodium/proton antiporter NhaA</fullName>
    </alternativeName>
</protein>
<evidence type="ECO:0000256" key="11">
    <source>
        <dbReference type="HAMAP-Rule" id="MF_01844"/>
    </source>
</evidence>
<keyword evidence="5 11" id="KW-0812">Transmembrane</keyword>
<keyword evidence="3 11" id="KW-0050">Antiport</keyword>
<feature type="transmembrane region" description="Helical" evidence="11">
    <location>
        <begin position="69"/>
        <end position="90"/>
    </location>
</feature>
<evidence type="ECO:0000256" key="2">
    <source>
        <dbReference type="ARBA" id="ARBA00022448"/>
    </source>
</evidence>
<dbReference type="PANTHER" id="PTHR30341">
    <property type="entry name" value="SODIUM ION/PROTON ANTIPORTER NHAA-RELATED"/>
    <property type="match status" value="1"/>
</dbReference>
<evidence type="ECO:0000256" key="8">
    <source>
        <dbReference type="ARBA" id="ARBA00023065"/>
    </source>
</evidence>
<feature type="compositionally biased region" description="Basic and acidic residues" evidence="12">
    <location>
        <begin position="429"/>
        <end position="445"/>
    </location>
</feature>
<comment type="subcellular location">
    <subcellularLocation>
        <location evidence="1">Cell inner membrane</location>
        <topology evidence="1">Multi-pass membrane protein</topology>
    </subcellularLocation>
    <subcellularLocation>
        <location evidence="11">Cell membrane</location>
        <topology evidence="11">Multi-pass membrane protein</topology>
    </subcellularLocation>
</comment>
<evidence type="ECO:0000256" key="9">
    <source>
        <dbReference type="ARBA" id="ARBA00023136"/>
    </source>
</evidence>
<comment type="catalytic activity">
    <reaction evidence="11">
        <text>Na(+)(in) + 2 H(+)(out) = Na(+)(out) + 2 H(+)(in)</text>
        <dbReference type="Rhea" id="RHEA:29251"/>
        <dbReference type="ChEBI" id="CHEBI:15378"/>
        <dbReference type="ChEBI" id="CHEBI:29101"/>
    </reaction>
</comment>
<dbReference type="AlphaFoldDB" id="A0A0A0JWR9"/>
<keyword evidence="9 11" id="KW-0472">Membrane</keyword>
<evidence type="ECO:0000256" key="6">
    <source>
        <dbReference type="ARBA" id="ARBA00022989"/>
    </source>
</evidence>
<feature type="transmembrane region" description="Helical" evidence="11">
    <location>
        <begin position="200"/>
        <end position="217"/>
    </location>
</feature>
<dbReference type="PANTHER" id="PTHR30341:SF0">
    <property type="entry name" value="NA(+)_H(+) ANTIPORTER NHAA"/>
    <property type="match status" value="1"/>
</dbReference>
<keyword evidence="2 11" id="KW-0813">Transport</keyword>
<gene>
    <name evidence="11 13" type="primary">nhaA</name>
    <name evidence="13" type="ORF">N801_16955</name>
</gene>
<evidence type="ECO:0000313" key="14">
    <source>
        <dbReference type="Proteomes" id="UP000030013"/>
    </source>
</evidence>
<feature type="transmembrane region" description="Helical" evidence="11">
    <location>
        <begin position="110"/>
        <end position="133"/>
    </location>
</feature>